<keyword evidence="1" id="KW-0812">Transmembrane</keyword>
<keyword evidence="1" id="KW-0472">Membrane</keyword>
<reference evidence="2" key="1">
    <citation type="journal article" date="2020" name="Fungal Divers.">
        <title>Resolving the Mortierellaceae phylogeny through synthesis of multi-gene phylogenetics and phylogenomics.</title>
        <authorList>
            <person name="Vandepol N."/>
            <person name="Liber J."/>
            <person name="Desiro A."/>
            <person name="Na H."/>
            <person name="Kennedy M."/>
            <person name="Barry K."/>
            <person name="Grigoriev I.V."/>
            <person name="Miller A.N."/>
            <person name="O'Donnell K."/>
            <person name="Stajich J.E."/>
            <person name="Bonito G."/>
        </authorList>
    </citation>
    <scope>NUCLEOTIDE SEQUENCE</scope>
    <source>
        <strain evidence="2">REB-010B</strain>
    </source>
</reference>
<dbReference type="AlphaFoldDB" id="A0A9P6RVY6"/>
<protein>
    <submittedName>
        <fullName evidence="2">Uncharacterized protein</fullName>
    </submittedName>
</protein>
<organism evidence="2 3">
    <name type="scientific">Dissophora globulifera</name>
    <dbReference type="NCBI Taxonomy" id="979702"/>
    <lineage>
        <taxon>Eukaryota</taxon>
        <taxon>Fungi</taxon>
        <taxon>Fungi incertae sedis</taxon>
        <taxon>Mucoromycota</taxon>
        <taxon>Mortierellomycotina</taxon>
        <taxon>Mortierellomycetes</taxon>
        <taxon>Mortierellales</taxon>
        <taxon>Mortierellaceae</taxon>
        <taxon>Dissophora</taxon>
    </lineage>
</organism>
<keyword evidence="1" id="KW-1133">Transmembrane helix</keyword>
<evidence type="ECO:0000313" key="2">
    <source>
        <dbReference type="EMBL" id="KAG0327032.1"/>
    </source>
</evidence>
<accession>A0A9P6RVY6</accession>
<name>A0A9P6RVY6_9FUNG</name>
<dbReference type="Proteomes" id="UP000738325">
    <property type="component" value="Unassembled WGS sequence"/>
</dbReference>
<comment type="caution">
    <text evidence="2">The sequence shown here is derived from an EMBL/GenBank/DDBJ whole genome shotgun (WGS) entry which is preliminary data.</text>
</comment>
<gene>
    <name evidence="2" type="ORF">BGZ99_008482</name>
</gene>
<dbReference type="EMBL" id="JAAAIP010000066">
    <property type="protein sequence ID" value="KAG0327032.1"/>
    <property type="molecule type" value="Genomic_DNA"/>
</dbReference>
<evidence type="ECO:0000313" key="3">
    <source>
        <dbReference type="Proteomes" id="UP000738325"/>
    </source>
</evidence>
<evidence type="ECO:0000256" key="1">
    <source>
        <dbReference type="SAM" id="Phobius"/>
    </source>
</evidence>
<sequence>MPFAYPSPHDNCKVVFFELASHTNILDDKRASDQLISPGLHMTVAPMSFLDGGYVDNEPLFSAYNGKFCELKTPSGAFFNAFPKDGLTALPRTDSTRCQFGSNDSFVLTATIIKFAVNHLNDFDKVAFMIFDDPSNIPLLKTMRSAINNGTFASPTNNSTMVLLTNMSDNVDFIECTSRFLGQPNDMGLICTYMATATIATEPQSWDPIITADLNRNPTLPVDPGSLINQNEISVYHMPPLGSANNMTTYSAAHLLEATANMTQYFASLGHNVIMNNETARLYVLYDTVELTQAFEVSTALLIFVGCIVGICCIIWGFSEKFYPTVFTGSLYKVIYKEIKLKEKKTPMLMSFEHDPLAFNGYQQLSLL</sequence>
<proteinExistence type="predicted"/>
<keyword evidence="3" id="KW-1185">Reference proteome</keyword>
<dbReference type="OrthoDB" id="2387820at2759"/>
<feature type="transmembrane region" description="Helical" evidence="1">
    <location>
        <begin position="297"/>
        <end position="318"/>
    </location>
</feature>